<dbReference type="Gene3D" id="3.40.50.10810">
    <property type="entry name" value="Tandem AAA-ATPase domain"/>
    <property type="match status" value="1"/>
</dbReference>
<comment type="caution">
    <text evidence="11">The sequence shown here is derived from an EMBL/GenBank/DDBJ whole genome shotgun (WGS) entry which is preliminary data.</text>
</comment>
<dbReference type="GO" id="GO:0008094">
    <property type="term" value="F:ATP-dependent activity, acting on DNA"/>
    <property type="evidence" value="ECO:0007669"/>
    <property type="project" value="UniProtKB-ARBA"/>
</dbReference>
<sequence>MASPDDLSDILSNVTDSDPNVDQIADSVPQRPVTGGKVPAHRGLAALPHSLDTESSTLQSGSTNAFSDNALSSLSSASDLSAVDDVSDDSDGSFYDDHHLPPTRPTQGGKQPRVAQRPPKRSAAPVLVSDDELLNDENLPMDVDSSDSDEFTTSKRSAAKKQKKKSSMEAAAQPKRGWGVAHDPVFIPMPAKQFEKILSHRPAKGDQPEQFLVKYKHTSYLHVEWVARDAIEGEHLGKHRVKKFLTQLQNLTTQWSDEPFNPSYTQVDRVIDEGELFDPATETNEVFVLVKWCGQPYDDATWEKIDVVREMDPEKLAEFHERRLPPNPTRSHTQPRPPRSQFQQLTESPKFKYDNTLRSYQLEGLNWLLFCWFNRQSCIMADEMGLGKTVQSVSFLNQIHQAYGIHGPFLVVAPLSTVPHWEREFRSWTHLNVLVYHGSVTARNLIVETEYYYKDAEGRVIPHYYKFDVVITTYEMISAGSPHLRPIPWRVAVFDEAHRLKNRSSKVLDLLNGYSLEHRLLLTGTPLQNSMHELFSLLSFLQPERFYDEAAFISQYGSLKTAEEVARVQDLLKPLMLRRFKEDVEKTIPVKEETIVEVELTSYQKKFYRAILEKNFTWLKNGAKGAQAGPSLINIMVELRKCCMHPFLINGAEERILKEIKPQTPDEYLSMLIEASGKLVLIDKLLRRLRQDNHKVLIFSQMTRCLDILADYLAARQYQFERIDGSIRGVARQAAIDRFSTDPNSFVFLLCTRAGGVGINLTAADTCVIYDSDWNPQNDLQAQARCHRIGQTKPVKIYRLLTRNTYEKEMFDKAGMKLGLDKALLQKMDVQSALRSGVTDLAEGGGSKPPSALSKKEVEELLKKGAYGALMDDDNASAQFCEEDIDQILDRRTTVIRHNANESGSIFSKASFTATAGADDVDIDDPEFWDKWAKKADIDIAEDSLSNPLIIQEPRQRRAAMRYNESLRQQAASLPNSDSEDDEEYGRRRFTPQNKIWSLAEKTRLERKLMVWGYGKWDKLHEALPRRQPEDLHAVTRSLVIYALQLLDVKTSEDRELVQDIRDVAALTGDPISDDELVPGREHIRGTPYPNATKRQITEYRSFLLDSPADYLDHIKKKWRNLLLRMQLMHIIRDKLVPADWEEAKRMPVPKVVGSQPGDWWGMAEDRDLILGIYKYGYQQYHHLIHDPELHFHQRHFANAPLPDDEDGPVIADGASTHSAATPNAGRSKAGTPAAGSDGEGLTWPTKAEIGMRLRRLISAFLRQHHAEQKRVKRQEAARELALHNPHYFGRGESQASSPGGNSHDRPQYGGKKITTAAAASRARSSRWTKRDQHEFYKTLMSFGVETTRTIPAQITWTTFRRLANLSRKDDQAMEQCLRALVQRCRELTDEAVDVDELLPGIDLDSLGAPLPPELSFEGNLLTREKARRVTKRMLLLNEVRECADYPALESALAVARWFNYMPKWWECLTFDVGLIRGVAAYGIGRGDLLKTDPDLPFYQHFQKTNESLDNTDNGTVNGALPSSHRAGSTGPDALDDGEGHDDEDHDQGPDEDGDDEAGAATNEQEAFLRESLIVRRLEYLCKLVKRYLKKHPVGVARSAPGSAIRTPKSRKRRANGTATAGSHSGIKLTLKLGPNPSVSTTSASPLAGSRYPSYSPTTAGKSYRSNAGTSSGGGLLLGRSPSPLYGPSDSDDDMDAYLGSGPPQSTGKGVGKYPTAYRMASYYDQDTEESFEGGYSSPLSPSAASVRRGRYGGKSAYERHGSSSTAAASAYGDGRARTGGKSHSSLLSSSTVYQSPYSNLDTSEYRRSRDKHAKGSRGNAGGRAPSKNESRLGGARSYRQSSPATTSVAAASLGVGNGTQNGARSAKKRKKTSETVQRSPSKRPVL</sequence>
<feature type="compositionally biased region" description="Polar residues" evidence="7">
    <location>
        <begin position="53"/>
        <end position="66"/>
    </location>
</feature>
<feature type="domain" description="Helicase C-terminal" evidence="10">
    <location>
        <begin position="681"/>
        <end position="831"/>
    </location>
</feature>
<feature type="region of interest" description="Disordered" evidence="7">
    <location>
        <begin position="1507"/>
        <end position="1560"/>
    </location>
</feature>
<feature type="domain" description="Helicase ATP-binding" evidence="9">
    <location>
        <begin position="369"/>
        <end position="544"/>
    </location>
</feature>
<feature type="region of interest" description="Disordered" evidence="7">
    <location>
        <begin position="1203"/>
        <end position="1243"/>
    </location>
</feature>
<dbReference type="InterPro" id="IPR014001">
    <property type="entry name" value="Helicase_ATP-bd"/>
</dbReference>
<dbReference type="InterPro" id="IPR000330">
    <property type="entry name" value="SNF2_N"/>
</dbReference>
<evidence type="ECO:0000256" key="4">
    <source>
        <dbReference type="ARBA" id="ARBA00022801"/>
    </source>
</evidence>
<keyword evidence="2" id="KW-0677">Repeat</keyword>
<feature type="region of interest" description="Disordered" evidence="7">
    <location>
        <begin position="319"/>
        <end position="345"/>
    </location>
</feature>
<dbReference type="Gene3D" id="2.40.50.40">
    <property type="match status" value="2"/>
</dbReference>
<dbReference type="CDD" id="cd18793">
    <property type="entry name" value="SF2_C_SNF"/>
    <property type="match status" value="1"/>
</dbReference>
<feature type="compositionally biased region" description="Polar residues" evidence="7">
    <location>
        <begin position="1507"/>
        <end position="1517"/>
    </location>
</feature>
<dbReference type="GO" id="GO:0016787">
    <property type="term" value="F:hydrolase activity"/>
    <property type="evidence" value="ECO:0007669"/>
    <property type="project" value="UniProtKB-KW"/>
</dbReference>
<dbReference type="OrthoDB" id="5857104at2759"/>
<evidence type="ECO:0000256" key="3">
    <source>
        <dbReference type="ARBA" id="ARBA00022741"/>
    </source>
</evidence>
<name>A0A9W8B7Z3_9FUNG</name>
<dbReference type="PROSITE" id="PS51194">
    <property type="entry name" value="HELICASE_CTER"/>
    <property type="match status" value="1"/>
</dbReference>
<dbReference type="Proteomes" id="UP001151582">
    <property type="component" value="Unassembled WGS sequence"/>
</dbReference>
<evidence type="ECO:0000256" key="2">
    <source>
        <dbReference type="ARBA" id="ARBA00022737"/>
    </source>
</evidence>
<feature type="region of interest" description="Disordered" evidence="7">
    <location>
        <begin position="1730"/>
        <end position="1887"/>
    </location>
</feature>
<dbReference type="InterPro" id="IPR000953">
    <property type="entry name" value="Chromo/chromo_shadow_dom"/>
</dbReference>
<feature type="region of interest" description="Disordered" evidence="7">
    <location>
        <begin position="967"/>
        <end position="987"/>
    </location>
</feature>
<keyword evidence="12" id="KW-1185">Reference proteome</keyword>
<keyword evidence="5" id="KW-0067">ATP-binding</keyword>
<proteinExistence type="predicted"/>
<feature type="compositionally biased region" description="Acidic residues" evidence="7">
    <location>
        <begin position="1534"/>
        <end position="1558"/>
    </location>
</feature>
<feature type="region of interest" description="Disordered" evidence="7">
    <location>
        <begin position="50"/>
        <end position="69"/>
    </location>
</feature>
<feature type="compositionally biased region" description="Polar residues" evidence="7">
    <location>
        <begin position="329"/>
        <end position="345"/>
    </location>
</feature>
<feature type="region of interest" description="Disordered" evidence="7">
    <location>
        <begin position="1596"/>
        <end position="1713"/>
    </location>
</feature>
<dbReference type="Gene3D" id="1.10.10.60">
    <property type="entry name" value="Homeodomain-like"/>
    <property type="match status" value="1"/>
</dbReference>
<feature type="compositionally biased region" description="Polar residues" evidence="7">
    <location>
        <begin position="10"/>
        <end position="20"/>
    </location>
</feature>
<dbReference type="SMART" id="SM00487">
    <property type="entry name" value="DEXDc"/>
    <property type="match status" value="1"/>
</dbReference>
<dbReference type="PANTHER" id="PTHR45623">
    <property type="entry name" value="CHROMODOMAIN-HELICASE-DNA-BINDING PROTEIN 3-RELATED-RELATED"/>
    <property type="match status" value="1"/>
</dbReference>
<evidence type="ECO:0000256" key="7">
    <source>
        <dbReference type="SAM" id="MobiDB-lite"/>
    </source>
</evidence>
<keyword evidence="3" id="KW-0547">Nucleotide-binding</keyword>
<dbReference type="Pfam" id="PF00176">
    <property type="entry name" value="SNF2-rel_dom"/>
    <property type="match status" value="1"/>
</dbReference>
<dbReference type="InterPro" id="IPR001650">
    <property type="entry name" value="Helicase_C-like"/>
</dbReference>
<feature type="compositionally biased region" description="Low complexity" evidence="7">
    <location>
        <begin position="1678"/>
        <end position="1689"/>
    </location>
</feature>
<dbReference type="Gene3D" id="3.40.50.300">
    <property type="entry name" value="P-loop containing nucleotide triphosphate hydrolases"/>
    <property type="match status" value="1"/>
</dbReference>
<feature type="compositionally biased region" description="Polar residues" evidence="7">
    <location>
        <begin position="1792"/>
        <end position="1803"/>
    </location>
</feature>
<keyword evidence="4" id="KW-0378">Hydrolase</keyword>
<evidence type="ECO:0000256" key="5">
    <source>
        <dbReference type="ARBA" id="ARBA00022840"/>
    </source>
</evidence>
<keyword evidence="6" id="KW-0539">Nucleus</keyword>
<evidence type="ECO:0000259" key="10">
    <source>
        <dbReference type="PROSITE" id="PS51194"/>
    </source>
</evidence>
<gene>
    <name evidence="11" type="ORF">H4R34_002521</name>
</gene>
<feature type="compositionally biased region" description="Polar residues" evidence="7">
    <location>
        <begin position="1653"/>
        <end position="1670"/>
    </location>
</feature>
<evidence type="ECO:0000256" key="6">
    <source>
        <dbReference type="ARBA" id="ARBA00023242"/>
    </source>
</evidence>
<dbReference type="SMART" id="SM00490">
    <property type="entry name" value="HELICc"/>
    <property type="match status" value="1"/>
</dbReference>
<feature type="compositionally biased region" description="Polar residues" evidence="7">
    <location>
        <begin position="967"/>
        <end position="977"/>
    </location>
</feature>
<feature type="region of interest" description="Disordered" evidence="7">
    <location>
        <begin position="76"/>
        <end position="176"/>
    </location>
</feature>
<dbReference type="InterPro" id="IPR038718">
    <property type="entry name" value="SNF2-like_sf"/>
</dbReference>
<dbReference type="SUPFAM" id="SSF54160">
    <property type="entry name" value="Chromo domain-like"/>
    <property type="match status" value="2"/>
</dbReference>
<protein>
    <submittedName>
        <fullName evidence="11">Uncharacterized protein</fullName>
    </submittedName>
</protein>
<dbReference type="InterPro" id="IPR027417">
    <property type="entry name" value="P-loop_NTPase"/>
</dbReference>
<dbReference type="Pfam" id="PF23078">
    <property type="entry name" value="HTH_CHD6-9"/>
    <property type="match status" value="1"/>
</dbReference>
<feature type="domain" description="Chromo" evidence="8">
    <location>
        <begin position="265"/>
        <end position="331"/>
    </location>
</feature>
<feature type="region of interest" description="Disordered" evidence="7">
    <location>
        <begin position="1"/>
        <end position="41"/>
    </location>
</feature>
<feature type="compositionally biased region" description="Low complexity" evidence="7">
    <location>
        <begin position="1842"/>
        <end position="1853"/>
    </location>
</feature>
<feature type="region of interest" description="Disordered" evidence="7">
    <location>
        <begin position="1285"/>
        <end position="1310"/>
    </location>
</feature>
<dbReference type="EMBL" id="JANBQB010000177">
    <property type="protein sequence ID" value="KAJ1980263.1"/>
    <property type="molecule type" value="Genomic_DNA"/>
</dbReference>
<dbReference type="SMART" id="SM00298">
    <property type="entry name" value="CHROMO"/>
    <property type="match status" value="2"/>
</dbReference>
<dbReference type="InterPro" id="IPR056342">
    <property type="entry name" value="HTH_CHD6-9"/>
</dbReference>
<dbReference type="PROSITE" id="PS50013">
    <property type="entry name" value="CHROMO_2"/>
    <property type="match status" value="1"/>
</dbReference>
<dbReference type="GO" id="GO:0005524">
    <property type="term" value="F:ATP binding"/>
    <property type="evidence" value="ECO:0007669"/>
    <property type="project" value="UniProtKB-KW"/>
</dbReference>
<reference evidence="11" key="1">
    <citation type="submission" date="2022-07" db="EMBL/GenBank/DDBJ databases">
        <title>Phylogenomic reconstructions and comparative analyses of Kickxellomycotina fungi.</title>
        <authorList>
            <person name="Reynolds N.K."/>
            <person name="Stajich J.E."/>
            <person name="Barry K."/>
            <person name="Grigoriev I.V."/>
            <person name="Crous P."/>
            <person name="Smith M.E."/>
        </authorList>
    </citation>
    <scope>NUCLEOTIDE SEQUENCE</scope>
    <source>
        <strain evidence="11">RSA 567</strain>
    </source>
</reference>
<evidence type="ECO:0000259" key="9">
    <source>
        <dbReference type="PROSITE" id="PS51192"/>
    </source>
</evidence>
<evidence type="ECO:0000313" key="12">
    <source>
        <dbReference type="Proteomes" id="UP001151582"/>
    </source>
</evidence>
<dbReference type="PROSITE" id="PS51192">
    <property type="entry name" value="HELICASE_ATP_BIND_1"/>
    <property type="match status" value="1"/>
</dbReference>
<dbReference type="Pfam" id="PF00385">
    <property type="entry name" value="Chromo"/>
    <property type="match status" value="1"/>
</dbReference>
<dbReference type="SUPFAM" id="SSF52540">
    <property type="entry name" value="P-loop containing nucleoside triphosphate hydrolases"/>
    <property type="match status" value="2"/>
</dbReference>
<dbReference type="GO" id="GO:0005634">
    <property type="term" value="C:nucleus"/>
    <property type="evidence" value="ECO:0007669"/>
    <property type="project" value="UniProtKB-SubCell"/>
</dbReference>
<organism evidence="11 12">
    <name type="scientific">Dimargaris verticillata</name>
    <dbReference type="NCBI Taxonomy" id="2761393"/>
    <lineage>
        <taxon>Eukaryota</taxon>
        <taxon>Fungi</taxon>
        <taxon>Fungi incertae sedis</taxon>
        <taxon>Zoopagomycota</taxon>
        <taxon>Kickxellomycotina</taxon>
        <taxon>Dimargaritomycetes</taxon>
        <taxon>Dimargaritales</taxon>
        <taxon>Dimargaritaceae</taxon>
        <taxon>Dimargaris</taxon>
    </lineage>
</organism>
<dbReference type="PANTHER" id="PTHR45623:SF11">
    <property type="entry name" value="KISMET, ISOFORM C"/>
    <property type="match status" value="1"/>
</dbReference>
<dbReference type="CDD" id="cd18659">
    <property type="entry name" value="CD2_tandem"/>
    <property type="match status" value="1"/>
</dbReference>
<evidence type="ECO:0000259" key="8">
    <source>
        <dbReference type="PROSITE" id="PS50013"/>
    </source>
</evidence>
<dbReference type="InterPro" id="IPR049730">
    <property type="entry name" value="SNF2/RAD54-like_C"/>
</dbReference>
<accession>A0A9W8B7Z3</accession>
<evidence type="ECO:0000256" key="1">
    <source>
        <dbReference type="ARBA" id="ARBA00004123"/>
    </source>
</evidence>
<dbReference type="InterPro" id="IPR016197">
    <property type="entry name" value="Chromo-like_dom_sf"/>
</dbReference>
<dbReference type="CDD" id="cd17995">
    <property type="entry name" value="DEXHc_CHD6_7_8_9"/>
    <property type="match status" value="1"/>
</dbReference>
<comment type="subcellular location">
    <subcellularLocation>
        <location evidence="1">Nucleus</location>
    </subcellularLocation>
</comment>
<dbReference type="Pfam" id="PF00271">
    <property type="entry name" value="Helicase_C"/>
    <property type="match status" value="1"/>
</dbReference>
<dbReference type="InterPro" id="IPR023780">
    <property type="entry name" value="Chromo_domain"/>
</dbReference>
<dbReference type="FunFam" id="3.40.50.300:FF:000015">
    <property type="entry name" value="chromodomain-helicase-DNA-binding protein 9 isoform X1"/>
    <property type="match status" value="1"/>
</dbReference>
<evidence type="ECO:0000313" key="11">
    <source>
        <dbReference type="EMBL" id="KAJ1980263.1"/>
    </source>
</evidence>